<dbReference type="SUPFAM" id="SSF51161">
    <property type="entry name" value="Trimeric LpxA-like enzymes"/>
    <property type="match status" value="1"/>
</dbReference>
<name>A0A8T8XC47_ASPJA</name>
<evidence type="ECO:0000313" key="4">
    <source>
        <dbReference type="EMBL" id="RAH85817.1"/>
    </source>
</evidence>
<proteinExistence type="inferred from homology"/>
<accession>A0A8T8XC47</accession>
<dbReference type="EMBL" id="KZ824774">
    <property type="protein sequence ID" value="RAH85817.1"/>
    <property type="molecule type" value="Genomic_DNA"/>
</dbReference>
<dbReference type="InterPro" id="IPR011004">
    <property type="entry name" value="Trimer_LpxA-like_sf"/>
</dbReference>
<dbReference type="InterPro" id="IPR051159">
    <property type="entry name" value="Hexapeptide_acetyltransf"/>
</dbReference>
<feature type="domain" description="Maltose/galactoside acetyltransferase" evidence="3">
    <location>
        <begin position="10"/>
        <end position="64"/>
    </location>
</feature>
<keyword evidence="5" id="KW-1185">Reference proteome</keyword>
<protein>
    <submittedName>
        <fullName evidence="4">Trimeric LpxA-like protein</fullName>
    </submittedName>
</protein>
<dbReference type="SMART" id="SM01266">
    <property type="entry name" value="Mac"/>
    <property type="match status" value="1"/>
</dbReference>
<comment type="similarity">
    <text evidence="1">Belongs to the transferase hexapeptide repeat family.</text>
</comment>
<dbReference type="InterPro" id="IPR001451">
    <property type="entry name" value="Hexapep"/>
</dbReference>
<dbReference type="GO" id="GO:0016407">
    <property type="term" value="F:acetyltransferase activity"/>
    <property type="evidence" value="ECO:0007669"/>
    <property type="project" value="InterPro"/>
</dbReference>
<dbReference type="CDD" id="cd03357">
    <property type="entry name" value="LbH_MAT_GAT"/>
    <property type="match status" value="1"/>
</dbReference>
<reference evidence="4 5" key="1">
    <citation type="submission" date="2018-02" db="EMBL/GenBank/DDBJ databases">
        <title>The genomes of Aspergillus section Nigri reveals drivers in fungal speciation.</title>
        <authorList>
            <consortium name="DOE Joint Genome Institute"/>
            <person name="Vesth T.C."/>
            <person name="Nybo J."/>
            <person name="Theobald S."/>
            <person name="Brandl J."/>
            <person name="Frisvad J.C."/>
            <person name="Nielsen K.F."/>
            <person name="Lyhne E.K."/>
            <person name="Kogle M.E."/>
            <person name="Kuo A."/>
            <person name="Riley R."/>
            <person name="Clum A."/>
            <person name="Nolan M."/>
            <person name="Lipzen A."/>
            <person name="Salamov A."/>
            <person name="Henrissat B."/>
            <person name="Wiebenga A."/>
            <person name="De vries R.P."/>
            <person name="Grigoriev I.V."/>
            <person name="Mortensen U.H."/>
            <person name="Andersen M.R."/>
            <person name="Baker S.E."/>
        </authorList>
    </citation>
    <scope>NUCLEOTIDE SEQUENCE [LARGE SCALE GENOMIC DNA]</scope>
    <source>
        <strain evidence="4 5">CBS 114.51</strain>
    </source>
</reference>
<dbReference type="GO" id="GO:0008374">
    <property type="term" value="F:O-acyltransferase activity"/>
    <property type="evidence" value="ECO:0007669"/>
    <property type="project" value="TreeGrafter"/>
</dbReference>
<dbReference type="Gene3D" id="2.160.10.10">
    <property type="entry name" value="Hexapeptide repeat proteins"/>
    <property type="match status" value="1"/>
</dbReference>
<evidence type="ECO:0000313" key="5">
    <source>
        <dbReference type="Proteomes" id="UP000249497"/>
    </source>
</evidence>
<dbReference type="Pfam" id="PF00132">
    <property type="entry name" value="Hexapep"/>
    <property type="match status" value="1"/>
</dbReference>
<gene>
    <name evidence="4" type="ORF">BO86DRAFT_167367</name>
</gene>
<organism evidence="4 5">
    <name type="scientific">Aspergillus japonicus CBS 114.51</name>
    <dbReference type="NCBI Taxonomy" id="1448312"/>
    <lineage>
        <taxon>Eukaryota</taxon>
        <taxon>Fungi</taxon>
        <taxon>Dikarya</taxon>
        <taxon>Ascomycota</taxon>
        <taxon>Pezizomycotina</taxon>
        <taxon>Eurotiomycetes</taxon>
        <taxon>Eurotiomycetidae</taxon>
        <taxon>Eurotiales</taxon>
        <taxon>Aspergillaceae</taxon>
        <taxon>Aspergillus</taxon>
        <taxon>Aspergillus subgen. Circumdati</taxon>
    </lineage>
</organism>
<sequence>MDTPDYETEKAKMLRGELYRAFTPGLITARHRCKVAVHAFNNAGIVSRRRQVELWRAIVEDARRLPPPAPTPEEDEALFEHEPWVESPIRMDYGFNVSVGAGTFINFNCTIIDTCRVVIGERCLFGPNVSLYTGLHPLDGEVRNGTAGPEWGKEIHIGDDCWLAGDVKILAGVTVGKGSTVGAGSVVTKVSYLRFFMVMEVRLLMAVVGRTAVLCGGWESGTGFEVSQGESAL</sequence>
<dbReference type="GeneID" id="37170167"/>
<dbReference type="InterPro" id="IPR024688">
    <property type="entry name" value="Mac_dom"/>
</dbReference>
<dbReference type="PANTHER" id="PTHR23416">
    <property type="entry name" value="SIALIC ACID SYNTHASE-RELATED"/>
    <property type="match status" value="1"/>
</dbReference>
<dbReference type="RefSeq" id="XP_025531711.1">
    <property type="nucleotide sequence ID" value="XM_025666475.1"/>
</dbReference>
<dbReference type="PANTHER" id="PTHR23416:SF54">
    <property type="entry name" value="ACETYLTRANSFERASE, CYSE_LACA_LPXA_NODL FAMILY (AFU_ORTHOLOGUE AFUA_2G08430)-RELATED"/>
    <property type="match status" value="1"/>
</dbReference>
<evidence type="ECO:0000256" key="2">
    <source>
        <dbReference type="ARBA" id="ARBA00022679"/>
    </source>
</evidence>
<evidence type="ECO:0000256" key="1">
    <source>
        <dbReference type="ARBA" id="ARBA00007274"/>
    </source>
</evidence>
<dbReference type="OrthoDB" id="25818at2759"/>
<dbReference type="Proteomes" id="UP000249497">
    <property type="component" value="Unassembled WGS sequence"/>
</dbReference>
<dbReference type="AlphaFoldDB" id="A0A8T8XC47"/>
<dbReference type="Pfam" id="PF12464">
    <property type="entry name" value="Mac"/>
    <property type="match status" value="1"/>
</dbReference>
<evidence type="ECO:0000259" key="3">
    <source>
        <dbReference type="SMART" id="SM01266"/>
    </source>
</evidence>
<keyword evidence="2" id="KW-0808">Transferase</keyword>